<reference evidence="2" key="1">
    <citation type="journal article" date="2014" name="Front. Microbiol.">
        <title>High frequency of phylogenetically diverse reductive dehalogenase-homologous genes in deep subseafloor sedimentary metagenomes.</title>
        <authorList>
            <person name="Kawai M."/>
            <person name="Futagami T."/>
            <person name="Toyoda A."/>
            <person name="Takaki Y."/>
            <person name="Nishi S."/>
            <person name="Hori S."/>
            <person name="Arai W."/>
            <person name="Tsubouchi T."/>
            <person name="Morono Y."/>
            <person name="Uchiyama I."/>
            <person name="Ito T."/>
            <person name="Fujiyama A."/>
            <person name="Inagaki F."/>
            <person name="Takami H."/>
        </authorList>
    </citation>
    <scope>NUCLEOTIDE SEQUENCE</scope>
    <source>
        <strain evidence="2">Expedition CK06-06</strain>
    </source>
</reference>
<organism evidence="2">
    <name type="scientific">marine sediment metagenome</name>
    <dbReference type="NCBI Taxonomy" id="412755"/>
    <lineage>
        <taxon>unclassified sequences</taxon>
        <taxon>metagenomes</taxon>
        <taxon>ecological metagenomes</taxon>
    </lineage>
</organism>
<evidence type="ECO:0000256" key="1">
    <source>
        <dbReference type="SAM" id="MobiDB-lite"/>
    </source>
</evidence>
<dbReference type="InterPro" id="IPR013493">
    <property type="entry name" value="CHP02677"/>
</dbReference>
<feature type="non-terminal residue" evidence="2">
    <location>
        <position position="1"/>
    </location>
</feature>
<feature type="region of interest" description="Disordered" evidence="1">
    <location>
        <begin position="220"/>
        <end position="241"/>
    </location>
</feature>
<accession>X1JKT0</accession>
<dbReference type="EMBL" id="BARU01039236">
    <property type="protein sequence ID" value="GAH78894.1"/>
    <property type="molecule type" value="Genomic_DNA"/>
</dbReference>
<comment type="caution">
    <text evidence="2">The sequence shown here is derived from an EMBL/GenBank/DDBJ whole genome shotgun (WGS) entry which is preliminary data.</text>
</comment>
<sequence length="241" mass="26863">ANYRAILDVFATAKRQFRLHLRADDVLAEANWPGAAPTLDAVQQALGQLIEWGNLQAQPDTARVATIEDFYRKRLLYRMTGGGEAVEAGLQTFSETLARRAELQSVALDDIRARLISIRELMTETPPDDAKVHGALRDLMHIFAGLSNNAESFMAGLARSIELQRAEISAVMSFKTRLLDYLQRFIGDLVTRSSQIAELLSQLSPVESALLQIVAERDTRNAAPDDEETNQQVLRGRLDSW</sequence>
<dbReference type="NCBIfam" id="TIGR02677">
    <property type="entry name" value="TIGR02677 family protein"/>
    <property type="match status" value="1"/>
</dbReference>
<protein>
    <submittedName>
        <fullName evidence="2">Uncharacterized protein</fullName>
    </submittedName>
</protein>
<proteinExistence type="predicted"/>
<gene>
    <name evidence="2" type="ORF">S03H2_60842</name>
</gene>
<dbReference type="Pfam" id="PF09660">
    <property type="entry name" value="DUF2397"/>
    <property type="match status" value="1"/>
</dbReference>
<dbReference type="AlphaFoldDB" id="X1JKT0"/>
<evidence type="ECO:0000313" key="2">
    <source>
        <dbReference type="EMBL" id="GAH78894.1"/>
    </source>
</evidence>
<name>X1JKT0_9ZZZZ</name>
<feature type="non-terminal residue" evidence="2">
    <location>
        <position position="241"/>
    </location>
</feature>